<dbReference type="GO" id="GO:0016020">
    <property type="term" value="C:membrane"/>
    <property type="evidence" value="ECO:0007669"/>
    <property type="project" value="InterPro"/>
</dbReference>
<evidence type="ECO:0000313" key="16">
    <source>
        <dbReference type="Proteomes" id="UP000663940"/>
    </source>
</evidence>
<dbReference type="Proteomes" id="UP000663940">
    <property type="component" value="Chromosome"/>
</dbReference>
<evidence type="ECO:0000256" key="3">
    <source>
        <dbReference type="ARBA" id="ARBA00008731"/>
    </source>
</evidence>
<evidence type="ECO:0000256" key="4">
    <source>
        <dbReference type="ARBA" id="ARBA00022692"/>
    </source>
</evidence>
<dbReference type="RefSeq" id="WP_112658517.1">
    <property type="nucleotide sequence ID" value="NZ_CP043451.1"/>
</dbReference>
<evidence type="ECO:0000256" key="2">
    <source>
        <dbReference type="ARBA" id="ARBA00004644"/>
    </source>
</evidence>
<evidence type="ECO:0000256" key="7">
    <source>
        <dbReference type="ARBA" id="ARBA00022989"/>
    </source>
</evidence>
<evidence type="ECO:0000313" key="15">
    <source>
        <dbReference type="Proteomes" id="UP000250557"/>
    </source>
</evidence>
<dbReference type="EMBL" id="CP071880">
    <property type="protein sequence ID" value="QTE48212.1"/>
    <property type="molecule type" value="Genomic_DNA"/>
</dbReference>
<protein>
    <submittedName>
        <fullName evidence="13">Cation transporter</fullName>
    </submittedName>
</protein>
<keyword evidence="6" id="KW-0862">Zinc</keyword>
<evidence type="ECO:0000256" key="6">
    <source>
        <dbReference type="ARBA" id="ARBA00022833"/>
    </source>
</evidence>
<sequence length="194" mass="21465">MASSLLRQGKILEYITLTWNIIGVIVLLLVAAPAVHSVALIGFGFDTLLEIGASTIVIWELNGTGGNRQRKGLRLLSIAFFILGIYILVQSLWNLINHTHSGPSSLGMIWLTLTFIVMVILALKKKQVGNLLSNPVLLTEGRVTLVDAALAGIVLISMLLNLWLNWWWADIAGGFLLMGYCFWEAIHAWKESRI</sequence>
<feature type="transmembrane region" description="Helical" evidence="11">
    <location>
        <begin position="12"/>
        <end position="32"/>
    </location>
</feature>
<keyword evidence="8" id="KW-0770">Synapse</keyword>
<dbReference type="EMBL" id="CP043451">
    <property type="protein sequence ID" value="QEM03040.1"/>
    <property type="molecule type" value="Genomic_DNA"/>
</dbReference>
<feature type="transmembrane region" description="Helical" evidence="11">
    <location>
        <begin position="38"/>
        <end position="61"/>
    </location>
</feature>
<dbReference type="PANTHER" id="PTHR31937">
    <property type="entry name" value="TRANSMEMBRANE PROTEIN 163"/>
    <property type="match status" value="1"/>
</dbReference>
<comment type="similarity">
    <text evidence="3">Belongs to the TMEM163 family.</text>
</comment>
<feature type="transmembrane region" description="Helical" evidence="11">
    <location>
        <begin position="143"/>
        <end position="160"/>
    </location>
</feature>
<keyword evidence="10" id="KW-0968">Cytoplasmic vesicle</keyword>
<dbReference type="Proteomes" id="UP000250557">
    <property type="component" value="Chromosome"/>
</dbReference>
<feature type="transmembrane region" description="Helical" evidence="11">
    <location>
        <begin position="105"/>
        <end position="123"/>
    </location>
</feature>
<keyword evidence="7 11" id="KW-1133">Transmembrane helix</keyword>
<accession>A0AAE6JCG2</accession>
<dbReference type="AlphaFoldDB" id="A0AAE6JCG2"/>
<feature type="transmembrane region" description="Helical" evidence="11">
    <location>
        <begin position="73"/>
        <end position="93"/>
    </location>
</feature>
<feature type="transmembrane region" description="Helical" evidence="11">
    <location>
        <begin position="166"/>
        <end position="186"/>
    </location>
</feature>
<evidence type="ECO:0000259" key="12">
    <source>
        <dbReference type="Pfam" id="PF01545"/>
    </source>
</evidence>
<dbReference type="GO" id="GO:0031410">
    <property type="term" value="C:cytoplasmic vesicle"/>
    <property type="evidence" value="ECO:0007669"/>
    <property type="project" value="UniProtKB-KW"/>
</dbReference>
<dbReference type="InterPro" id="IPR026765">
    <property type="entry name" value="Tmem163"/>
</dbReference>
<evidence type="ECO:0000256" key="1">
    <source>
        <dbReference type="ARBA" id="ARBA00004146"/>
    </source>
</evidence>
<name>A0AAE6JCG2_9SPHI</name>
<evidence type="ECO:0000313" key="13">
    <source>
        <dbReference type="EMBL" id="QEM03040.1"/>
    </source>
</evidence>
<evidence type="ECO:0000256" key="10">
    <source>
        <dbReference type="ARBA" id="ARBA00023329"/>
    </source>
</evidence>
<dbReference type="PANTHER" id="PTHR31937:SF2">
    <property type="entry name" value="TRANSMEMBRANE PROTEIN 163"/>
    <property type="match status" value="1"/>
</dbReference>
<dbReference type="SUPFAM" id="SSF161111">
    <property type="entry name" value="Cation efflux protein transmembrane domain-like"/>
    <property type="match status" value="1"/>
</dbReference>
<gene>
    <name evidence="13" type="ORF">DIU31_005720</name>
    <name evidence="14" type="ORF">J3L21_22005</name>
</gene>
<dbReference type="GO" id="GO:0008324">
    <property type="term" value="F:monoatomic cation transmembrane transporter activity"/>
    <property type="evidence" value="ECO:0007669"/>
    <property type="project" value="InterPro"/>
</dbReference>
<dbReference type="Pfam" id="PF01545">
    <property type="entry name" value="Cation_efflux"/>
    <property type="match status" value="1"/>
</dbReference>
<keyword evidence="5" id="KW-0967">Endosome</keyword>
<evidence type="ECO:0000256" key="11">
    <source>
        <dbReference type="SAM" id="Phobius"/>
    </source>
</evidence>
<keyword evidence="4 11" id="KW-0812">Transmembrane</keyword>
<dbReference type="InterPro" id="IPR027469">
    <property type="entry name" value="Cation_efflux_TMD_sf"/>
</dbReference>
<reference evidence="14 16" key="2">
    <citation type="submission" date="2021-03" db="EMBL/GenBank/DDBJ databases">
        <title>Mucilaginibacter strains isolated from gold and copper mining confer multi heavy-metal resistance.</title>
        <authorList>
            <person name="Li Y."/>
        </authorList>
    </citation>
    <scope>NUCLEOTIDE SEQUENCE [LARGE SCALE GENOMIC DNA]</scope>
    <source>
        <strain evidence="14 16">P2-4</strain>
    </source>
</reference>
<proteinExistence type="inferred from homology"/>
<evidence type="ECO:0000256" key="8">
    <source>
        <dbReference type="ARBA" id="ARBA00023018"/>
    </source>
</evidence>
<organism evidence="13 15">
    <name type="scientific">Mucilaginibacter rubeus</name>
    <dbReference type="NCBI Taxonomy" id="2027860"/>
    <lineage>
        <taxon>Bacteria</taxon>
        <taxon>Pseudomonadati</taxon>
        <taxon>Bacteroidota</taxon>
        <taxon>Sphingobacteriia</taxon>
        <taxon>Sphingobacteriales</taxon>
        <taxon>Sphingobacteriaceae</taxon>
        <taxon>Mucilaginibacter</taxon>
    </lineage>
</organism>
<evidence type="ECO:0000256" key="5">
    <source>
        <dbReference type="ARBA" id="ARBA00022753"/>
    </source>
</evidence>
<evidence type="ECO:0000256" key="9">
    <source>
        <dbReference type="ARBA" id="ARBA00023136"/>
    </source>
</evidence>
<dbReference type="InterPro" id="IPR058533">
    <property type="entry name" value="Cation_efflux_TM"/>
</dbReference>
<evidence type="ECO:0000313" key="14">
    <source>
        <dbReference type="EMBL" id="QTE48212.1"/>
    </source>
</evidence>
<keyword evidence="9 11" id="KW-0472">Membrane</keyword>
<comment type="subcellular location">
    <subcellularLocation>
        <location evidence="2">Cytoplasmic vesicle</location>
        <location evidence="2">Secretory vesicle</location>
        <location evidence="2">Synaptic vesicle membrane</location>
        <topology evidence="2">Multi-pass membrane protein</topology>
    </subcellularLocation>
    <subcellularLocation>
        <location evidence="1">Early endosome membrane</location>
    </subcellularLocation>
</comment>
<keyword evidence="16" id="KW-1185">Reference proteome</keyword>
<reference evidence="13 15" key="1">
    <citation type="submission" date="2019-08" db="EMBL/GenBank/DDBJ databases">
        <title>Comparative genome analysis confer to the adaptation heavy metal polluted environment.</title>
        <authorList>
            <person name="Li Y."/>
        </authorList>
    </citation>
    <scope>NUCLEOTIDE SEQUENCE [LARGE SCALE GENOMIC DNA]</scope>
    <source>
        <strain evidence="13 15">P2</strain>
    </source>
</reference>
<dbReference type="Gene3D" id="1.20.1510.10">
    <property type="entry name" value="Cation efflux protein transmembrane domain"/>
    <property type="match status" value="1"/>
</dbReference>
<feature type="domain" description="Cation efflux protein transmembrane" evidence="12">
    <location>
        <begin position="77"/>
        <end position="192"/>
    </location>
</feature>